<dbReference type="Proteomes" id="UP000517916">
    <property type="component" value="Unassembled WGS sequence"/>
</dbReference>
<protein>
    <submittedName>
        <fullName evidence="4">GNAT superfamily N-acetyltransferase</fullName>
    </submittedName>
</protein>
<reference evidence="4 5" key="1">
    <citation type="submission" date="2020-08" db="EMBL/GenBank/DDBJ databases">
        <title>Genomic Encyclopedia of Archaeal and Bacterial Type Strains, Phase II (KMG-II): from individual species to whole genera.</title>
        <authorList>
            <person name="Goeker M."/>
        </authorList>
    </citation>
    <scope>NUCLEOTIDE SEQUENCE [LARGE SCALE GENOMIC DNA]</scope>
    <source>
        <strain evidence="4 5">DSM 43850</strain>
    </source>
</reference>
<dbReference type="SUPFAM" id="SSF55729">
    <property type="entry name" value="Acyl-CoA N-acyltransferases (Nat)"/>
    <property type="match status" value="1"/>
</dbReference>
<comment type="caution">
    <text evidence="4">The sequence shown here is derived from an EMBL/GenBank/DDBJ whole genome shotgun (WGS) entry which is preliminary data.</text>
</comment>
<keyword evidence="1" id="KW-0808">Transferase</keyword>
<dbReference type="Pfam" id="PF00583">
    <property type="entry name" value="Acetyltransf_1"/>
    <property type="match status" value="1"/>
</dbReference>
<sequence length="164" mass="17525">MIRPGGPADSQAVLGLLDEAVRWLVAQGRTGQWGTEPFSTNPTRVATVRGWMNGQSWIAEADGRVAGALAVGEALSYVPPADVPELYIRGLVGGQFPAARGAGRLLLAQAEAEGRRLGVTRLRVDCYAGDDRALVAFYESAGFTATDPFTVGDWPGQVLERRLR</sequence>
<dbReference type="InterPro" id="IPR050832">
    <property type="entry name" value="Bact_Acetyltransf"/>
</dbReference>
<proteinExistence type="predicted"/>
<evidence type="ECO:0000313" key="4">
    <source>
        <dbReference type="EMBL" id="MBA8930437.1"/>
    </source>
</evidence>
<dbReference type="InterPro" id="IPR016181">
    <property type="entry name" value="Acyl_CoA_acyltransferase"/>
</dbReference>
<dbReference type="InterPro" id="IPR000182">
    <property type="entry name" value="GNAT_dom"/>
</dbReference>
<dbReference type="PANTHER" id="PTHR43877:SF2">
    <property type="entry name" value="AMINOALKYLPHOSPHONATE N-ACETYLTRANSFERASE-RELATED"/>
    <property type="match status" value="1"/>
</dbReference>
<dbReference type="PROSITE" id="PS51186">
    <property type="entry name" value="GNAT"/>
    <property type="match status" value="1"/>
</dbReference>
<feature type="domain" description="N-acetyltransferase" evidence="3">
    <location>
        <begin position="1"/>
        <end position="164"/>
    </location>
</feature>
<dbReference type="Gene3D" id="3.40.630.30">
    <property type="match status" value="1"/>
</dbReference>
<dbReference type="CDD" id="cd04301">
    <property type="entry name" value="NAT_SF"/>
    <property type="match status" value="1"/>
</dbReference>
<dbReference type="EMBL" id="JACJID010000006">
    <property type="protein sequence ID" value="MBA8930437.1"/>
    <property type="molecule type" value="Genomic_DNA"/>
</dbReference>
<dbReference type="PANTHER" id="PTHR43877">
    <property type="entry name" value="AMINOALKYLPHOSPHONATE N-ACETYLTRANSFERASE-RELATED-RELATED"/>
    <property type="match status" value="1"/>
</dbReference>
<evidence type="ECO:0000256" key="2">
    <source>
        <dbReference type="ARBA" id="ARBA00023315"/>
    </source>
</evidence>
<keyword evidence="5" id="KW-1185">Reference proteome</keyword>
<accession>A0ABR6BU37</accession>
<name>A0ABR6BU37_9PSEU</name>
<evidence type="ECO:0000313" key="5">
    <source>
        <dbReference type="Proteomes" id="UP000517916"/>
    </source>
</evidence>
<evidence type="ECO:0000259" key="3">
    <source>
        <dbReference type="PROSITE" id="PS51186"/>
    </source>
</evidence>
<keyword evidence="2" id="KW-0012">Acyltransferase</keyword>
<evidence type="ECO:0000256" key="1">
    <source>
        <dbReference type="ARBA" id="ARBA00022679"/>
    </source>
</evidence>
<gene>
    <name evidence="4" type="ORF">BC739_007670</name>
</gene>
<dbReference type="RefSeq" id="WP_318296836.1">
    <property type="nucleotide sequence ID" value="NZ_BAAABQ010000025.1"/>
</dbReference>
<organism evidence="4 5">
    <name type="scientific">Kutzneria viridogrisea</name>
    <dbReference type="NCBI Taxonomy" id="47990"/>
    <lineage>
        <taxon>Bacteria</taxon>
        <taxon>Bacillati</taxon>
        <taxon>Actinomycetota</taxon>
        <taxon>Actinomycetes</taxon>
        <taxon>Pseudonocardiales</taxon>
        <taxon>Pseudonocardiaceae</taxon>
        <taxon>Kutzneria</taxon>
    </lineage>
</organism>